<dbReference type="Pfam" id="PF01653">
    <property type="entry name" value="DNA_ligase_aden"/>
    <property type="match status" value="1"/>
</dbReference>
<dbReference type="Gene3D" id="1.10.150.20">
    <property type="entry name" value="5' to 3' exonuclease, C-terminal subdomain"/>
    <property type="match status" value="3"/>
</dbReference>
<dbReference type="SUPFAM" id="SSF47781">
    <property type="entry name" value="RuvA domain 2-like"/>
    <property type="match status" value="2"/>
</dbReference>
<reference evidence="17 18" key="1">
    <citation type="submission" date="2014-04" db="EMBL/GenBank/DDBJ databases">
        <title>Marinobacterium kochiensis sp. nov., isolated from sediment sample collected from Kochi backwaters in Kerala, India.</title>
        <authorList>
            <person name="Singh A."/>
            <person name="Pinnaka A.K."/>
        </authorList>
    </citation>
    <scope>NUCLEOTIDE SEQUENCE [LARGE SCALE GENOMIC DNA]</scope>
    <source>
        <strain evidence="17 18">AK27</strain>
    </source>
</reference>
<dbReference type="InterPro" id="IPR013840">
    <property type="entry name" value="DNAligase_N"/>
</dbReference>
<dbReference type="InterPro" id="IPR004149">
    <property type="entry name" value="Znf_DNAligase_C4"/>
</dbReference>
<dbReference type="Pfam" id="PF03120">
    <property type="entry name" value="OB_DNA_ligase"/>
    <property type="match status" value="1"/>
</dbReference>
<keyword evidence="10 14" id="KW-0520">NAD</keyword>
<keyword evidence="8 14" id="KW-0862">Zinc</keyword>
<evidence type="ECO:0000256" key="9">
    <source>
        <dbReference type="ARBA" id="ARBA00022842"/>
    </source>
</evidence>
<evidence type="ECO:0000313" key="18">
    <source>
        <dbReference type="Proteomes" id="UP000028252"/>
    </source>
</evidence>
<dbReference type="InterPro" id="IPR010994">
    <property type="entry name" value="RuvA_2-like"/>
</dbReference>
<feature type="binding site" evidence="14">
    <location>
        <position position="441"/>
    </location>
    <ligand>
        <name>Zn(2+)</name>
        <dbReference type="ChEBI" id="CHEBI:29105"/>
    </ligand>
</feature>
<dbReference type="GO" id="GO:0006260">
    <property type="term" value="P:DNA replication"/>
    <property type="evidence" value="ECO:0007669"/>
    <property type="project" value="UniProtKB-KW"/>
</dbReference>
<dbReference type="RefSeq" id="WP_036185774.1">
    <property type="nucleotide sequence ID" value="NZ_JMQN01000018.1"/>
</dbReference>
<dbReference type="PATRIC" id="fig|1232683.4.peg.1488"/>
<dbReference type="InterPro" id="IPR018239">
    <property type="entry name" value="DNA_ligase_AS"/>
</dbReference>
<keyword evidence="4 14" id="KW-0436">Ligase</keyword>
<dbReference type="Pfam" id="PF14520">
    <property type="entry name" value="HHH_5"/>
    <property type="match status" value="1"/>
</dbReference>
<evidence type="ECO:0000256" key="15">
    <source>
        <dbReference type="RuleBase" id="RU000618"/>
    </source>
</evidence>
<dbReference type="NCBIfam" id="NF005932">
    <property type="entry name" value="PRK07956.1"/>
    <property type="match status" value="1"/>
</dbReference>
<protein>
    <recommendedName>
        <fullName evidence="3 14">DNA ligase</fullName>
        <ecNumber evidence="2 14">6.5.1.2</ecNumber>
    </recommendedName>
    <alternativeName>
        <fullName evidence="14">Polydeoxyribonucleotide synthase [NAD(+)]</fullName>
    </alternativeName>
</protein>
<dbReference type="Gene3D" id="2.40.50.140">
    <property type="entry name" value="Nucleic acid-binding proteins"/>
    <property type="match status" value="1"/>
</dbReference>
<feature type="binding site" evidence="14">
    <location>
        <position position="411"/>
    </location>
    <ligand>
        <name>Zn(2+)</name>
        <dbReference type="ChEBI" id="CHEBI:29105"/>
    </ligand>
</feature>
<proteinExistence type="inferred from homology"/>
<feature type="binding site" evidence="14">
    <location>
        <position position="139"/>
    </location>
    <ligand>
        <name>NAD(+)</name>
        <dbReference type="ChEBI" id="CHEBI:57540"/>
    </ligand>
</feature>
<dbReference type="EMBL" id="JMQN01000018">
    <property type="protein sequence ID" value="KEA64263.1"/>
    <property type="molecule type" value="Genomic_DNA"/>
</dbReference>
<dbReference type="CDD" id="cd17748">
    <property type="entry name" value="BRCT_DNA_ligase_like"/>
    <property type="match status" value="1"/>
</dbReference>
<dbReference type="GO" id="GO:0005829">
    <property type="term" value="C:cytosol"/>
    <property type="evidence" value="ECO:0007669"/>
    <property type="project" value="TreeGrafter"/>
</dbReference>
<evidence type="ECO:0000256" key="1">
    <source>
        <dbReference type="ARBA" id="ARBA00004067"/>
    </source>
</evidence>
<evidence type="ECO:0000256" key="12">
    <source>
        <dbReference type="ARBA" id="ARBA00034005"/>
    </source>
</evidence>
<keyword evidence="11 14" id="KW-0234">DNA repair</keyword>
<dbReference type="Pfam" id="PF12826">
    <property type="entry name" value="HHH_2"/>
    <property type="match status" value="1"/>
</dbReference>
<dbReference type="NCBIfam" id="TIGR00575">
    <property type="entry name" value="dnlj"/>
    <property type="match status" value="1"/>
</dbReference>
<dbReference type="FunFam" id="1.10.150.20:FF:000007">
    <property type="entry name" value="DNA ligase"/>
    <property type="match status" value="1"/>
</dbReference>
<feature type="active site" description="N6-AMP-lysine intermediate" evidence="14">
    <location>
        <position position="118"/>
    </location>
</feature>
<dbReference type="PANTHER" id="PTHR23389:SF9">
    <property type="entry name" value="DNA LIGASE"/>
    <property type="match status" value="1"/>
</dbReference>
<keyword evidence="7 14" id="KW-0227">DNA damage</keyword>
<dbReference type="Gene3D" id="3.40.50.10190">
    <property type="entry name" value="BRCT domain"/>
    <property type="match status" value="1"/>
</dbReference>
<feature type="binding site" evidence="14">
    <location>
        <position position="293"/>
    </location>
    <ligand>
        <name>NAD(+)</name>
        <dbReference type="ChEBI" id="CHEBI:57540"/>
    </ligand>
</feature>
<name>A0A081G0F8_9GAMM</name>
<dbReference type="AlphaFoldDB" id="A0A081G0F8"/>
<feature type="binding site" evidence="14">
    <location>
        <position position="176"/>
    </location>
    <ligand>
        <name>NAD(+)</name>
        <dbReference type="ChEBI" id="CHEBI:57540"/>
    </ligand>
</feature>
<sequence>MNTSVSERILALREQIDSHNHRYYVLDEPSIPDAEYDRLFRELKALEEAHPELVTSDSPTQRVGAKPIGGFAEVSHELPMLSLDNAFSAEELRAFVKRIGDRLKDVDTTRLTFACEPKLDGLAISLLYENGLLVRGATRGDGYTGEDITLNVRTIANIPLKLMGSGWPQRLEVRGEVYMPKAGFEALNEDARARDEKTFVNPRNAAAGSLRQLDPSITAKRPLEFCCYSTGVVEGGSLPDSHSESLKQLREWGLKINPEMRVVEGAEGCLEYYRQMEQKRGSLPYDIDGLVFKVDDRGLQQLLGFVARAPRWAIAHKFPAQEEITRLNDVEFQVGRTGAVTPVARLEPVFVGGVTVSNATLHNMDEIARLDVRIGDYVMVRRAGDVIPQIVKVVTEKRSGDERPVELPDHCPVCGSEVERTQLVKRGKSGQQVSQGAIYRCVGRLACQAQLKQALIHFVSRKAMDIDGLGEKNIDQLVEREMVASPADLYRLTKAQLLRLEGFAELSSENIVTAIDQSRTVTLDKFIYALGIPEVGEETARVLSNSLGTLERIRKALPELLTWLPDIGLEVAHEIHNFMQDEHNASVINALLELNVKPIEPGELAAQLQGSVTFADLIDKLNIAGVAKTGATLLADQFQTLEALLNADEAALSAIPRFGSRARNGLLERLADQLWCERAIALEQQLRDFGMHWESAVERPKQSLPLEGETWVLTGTLEQLTRDDAKAKLQALGAKVAGSVSAKTTAVVAGEKAGSKLAKAEQLGIRVLNEAQLLELLASEGQAL</sequence>
<feature type="binding site" evidence="14">
    <location>
        <position position="116"/>
    </location>
    <ligand>
        <name>NAD(+)</name>
        <dbReference type="ChEBI" id="CHEBI:57540"/>
    </ligand>
</feature>
<evidence type="ECO:0000256" key="14">
    <source>
        <dbReference type="HAMAP-Rule" id="MF_01588"/>
    </source>
</evidence>
<dbReference type="Gene3D" id="6.20.10.30">
    <property type="match status" value="1"/>
</dbReference>
<comment type="caution">
    <text evidence="17">The sequence shown here is derived from an EMBL/GenBank/DDBJ whole genome shotgun (WGS) entry which is preliminary data.</text>
</comment>
<gene>
    <name evidence="14" type="primary">ligA</name>
    <name evidence="17" type="ORF">ADIMK_1509</name>
</gene>
<dbReference type="FunFam" id="1.10.287.610:FF:000002">
    <property type="entry name" value="DNA ligase"/>
    <property type="match status" value="1"/>
</dbReference>
<keyword evidence="18" id="KW-1185">Reference proteome</keyword>
<feature type="binding site" evidence="14">
    <location>
        <position position="447"/>
    </location>
    <ligand>
        <name>Zn(2+)</name>
        <dbReference type="ChEBI" id="CHEBI:29105"/>
    </ligand>
</feature>
<feature type="domain" description="BRCT" evidence="16">
    <location>
        <begin position="701"/>
        <end position="777"/>
    </location>
</feature>
<dbReference type="Proteomes" id="UP000028252">
    <property type="component" value="Unassembled WGS sequence"/>
</dbReference>
<dbReference type="InterPro" id="IPR033136">
    <property type="entry name" value="DNA_ligase_CS"/>
</dbReference>
<dbReference type="InterPro" id="IPR012340">
    <property type="entry name" value="NA-bd_OB-fold"/>
</dbReference>
<keyword evidence="5 14" id="KW-0235">DNA replication</keyword>
<dbReference type="FunFam" id="3.30.470.30:FF:000001">
    <property type="entry name" value="DNA ligase"/>
    <property type="match status" value="1"/>
</dbReference>
<dbReference type="SUPFAM" id="SSF52113">
    <property type="entry name" value="BRCT domain"/>
    <property type="match status" value="1"/>
</dbReference>
<evidence type="ECO:0000313" key="17">
    <source>
        <dbReference type="EMBL" id="KEA64263.1"/>
    </source>
</evidence>
<keyword evidence="14" id="KW-0464">Manganese</keyword>
<comment type="catalytic activity">
    <reaction evidence="12 14 15">
        <text>NAD(+) + (deoxyribonucleotide)n-3'-hydroxyl + 5'-phospho-(deoxyribonucleotide)m = (deoxyribonucleotide)n+m + AMP + beta-nicotinamide D-nucleotide.</text>
        <dbReference type="EC" id="6.5.1.2"/>
    </reaction>
</comment>
<dbReference type="PROSITE" id="PS01056">
    <property type="entry name" value="DNA_LIGASE_N2"/>
    <property type="match status" value="1"/>
</dbReference>
<dbReference type="PIRSF" id="PIRSF001604">
    <property type="entry name" value="LigA"/>
    <property type="match status" value="1"/>
</dbReference>
<evidence type="ECO:0000256" key="8">
    <source>
        <dbReference type="ARBA" id="ARBA00022833"/>
    </source>
</evidence>
<dbReference type="SMART" id="SM00532">
    <property type="entry name" value="LIGANc"/>
    <property type="match status" value="1"/>
</dbReference>
<evidence type="ECO:0000256" key="6">
    <source>
        <dbReference type="ARBA" id="ARBA00022723"/>
    </source>
</evidence>
<organism evidence="17 18">
    <name type="scientific">Marinobacterium lacunae</name>
    <dbReference type="NCBI Taxonomy" id="1232683"/>
    <lineage>
        <taxon>Bacteria</taxon>
        <taxon>Pseudomonadati</taxon>
        <taxon>Pseudomonadota</taxon>
        <taxon>Gammaproteobacteria</taxon>
        <taxon>Oceanospirillales</taxon>
        <taxon>Oceanospirillaceae</taxon>
        <taxon>Marinobacterium</taxon>
    </lineage>
</organism>
<evidence type="ECO:0000256" key="13">
    <source>
        <dbReference type="ARBA" id="ARBA00060881"/>
    </source>
</evidence>
<evidence type="ECO:0000256" key="3">
    <source>
        <dbReference type="ARBA" id="ARBA00013308"/>
    </source>
</evidence>
<comment type="cofactor">
    <cofactor evidence="14">
        <name>Mg(2+)</name>
        <dbReference type="ChEBI" id="CHEBI:18420"/>
    </cofactor>
    <cofactor evidence="14">
        <name>Mn(2+)</name>
        <dbReference type="ChEBI" id="CHEBI:29035"/>
    </cofactor>
</comment>
<dbReference type="Gene3D" id="1.10.287.610">
    <property type="entry name" value="Helix hairpin bin"/>
    <property type="match status" value="1"/>
</dbReference>
<dbReference type="EC" id="6.5.1.2" evidence="2 14"/>
<feature type="binding site" evidence="14">
    <location>
        <begin position="82"/>
        <end position="83"/>
    </location>
    <ligand>
        <name>NAD(+)</name>
        <dbReference type="ChEBI" id="CHEBI:57540"/>
    </ligand>
</feature>
<dbReference type="CDD" id="cd00114">
    <property type="entry name" value="LIGANc"/>
    <property type="match status" value="1"/>
</dbReference>
<evidence type="ECO:0000256" key="11">
    <source>
        <dbReference type="ARBA" id="ARBA00023204"/>
    </source>
</evidence>
<dbReference type="SUPFAM" id="SSF56091">
    <property type="entry name" value="DNA ligase/mRNA capping enzyme, catalytic domain"/>
    <property type="match status" value="1"/>
</dbReference>
<keyword evidence="9 14" id="KW-0460">Magnesium</keyword>
<dbReference type="InterPro" id="IPR004150">
    <property type="entry name" value="NAD_DNA_ligase_OB"/>
</dbReference>
<comment type="similarity">
    <text evidence="13 14">Belongs to the NAD-dependent DNA ligase family. LigA subfamily.</text>
</comment>
<dbReference type="HAMAP" id="MF_01588">
    <property type="entry name" value="DNA_ligase_A"/>
    <property type="match status" value="1"/>
</dbReference>
<evidence type="ECO:0000259" key="16">
    <source>
        <dbReference type="PROSITE" id="PS50172"/>
    </source>
</evidence>
<feature type="binding site" evidence="14">
    <location>
        <position position="414"/>
    </location>
    <ligand>
        <name>Zn(2+)</name>
        <dbReference type="ChEBI" id="CHEBI:29105"/>
    </ligand>
</feature>
<evidence type="ECO:0000256" key="10">
    <source>
        <dbReference type="ARBA" id="ARBA00023027"/>
    </source>
</evidence>
<dbReference type="Pfam" id="PF03119">
    <property type="entry name" value="DNA_ligase_ZBD"/>
    <property type="match status" value="1"/>
</dbReference>
<dbReference type="PROSITE" id="PS01055">
    <property type="entry name" value="DNA_LIGASE_N1"/>
    <property type="match status" value="1"/>
</dbReference>
<dbReference type="STRING" id="1232683.ADIMK_1509"/>
<feature type="binding site" evidence="14">
    <location>
        <begin position="33"/>
        <end position="37"/>
    </location>
    <ligand>
        <name>NAD(+)</name>
        <dbReference type="ChEBI" id="CHEBI:57540"/>
    </ligand>
</feature>
<dbReference type="Gene3D" id="3.30.470.30">
    <property type="entry name" value="DNA ligase/mRNA capping enzyme"/>
    <property type="match status" value="1"/>
</dbReference>
<dbReference type="Pfam" id="PF00533">
    <property type="entry name" value="BRCT"/>
    <property type="match status" value="1"/>
</dbReference>
<dbReference type="InterPro" id="IPR001679">
    <property type="entry name" value="DNA_ligase"/>
</dbReference>
<dbReference type="InterPro" id="IPR001357">
    <property type="entry name" value="BRCT_dom"/>
</dbReference>
<evidence type="ECO:0000256" key="5">
    <source>
        <dbReference type="ARBA" id="ARBA00022705"/>
    </source>
</evidence>
<dbReference type="OrthoDB" id="9759736at2"/>
<dbReference type="GO" id="GO:0006281">
    <property type="term" value="P:DNA repair"/>
    <property type="evidence" value="ECO:0007669"/>
    <property type="project" value="UniProtKB-KW"/>
</dbReference>
<accession>A0A081G0F8</accession>
<dbReference type="InterPro" id="IPR041663">
    <property type="entry name" value="DisA/LigA_HHH"/>
</dbReference>
<keyword evidence="6 14" id="KW-0479">Metal-binding</keyword>
<dbReference type="GO" id="GO:0003911">
    <property type="term" value="F:DNA ligase (NAD+) activity"/>
    <property type="evidence" value="ECO:0007669"/>
    <property type="project" value="UniProtKB-UniRule"/>
</dbReference>
<feature type="binding site" evidence="14">
    <location>
        <position position="317"/>
    </location>
    <ligand>
        <name>NAD(+)</name>
        <dbReference type="ChEBI" id="CHEBI:57540"/>
    </ligand>
</feature>
<dbReference type="SUPFAM" id="SSF50249">
    <property type="entry name" value="Nucleic acid-binding proteins"/>
    <property type="match status" value="1"/>
</dbReference>
<dbReference type="SMART" id="SM00292">
    <property type="entry name" value="BRCT"/>
    <property type="match status" value="1"/>
</dbReference>
<comment type="function">
    <text evidence="1 14">DNA ligase that catalyzes the formation of phosphodiester linkages between 5'-phosphoryl and 3'-hydroxyl groups in double-stranded DNA using NAD as a coenzyme and as the energy source for the reaction. It is essential for DNA replication and repair of damaged DNA.</text>
</comment>
<dbReference type="InterPro" id="IPR036420">
    <property type="entry name" value="BRCT_dom_sf"/>
</dbReference>
<dbReference type="PANTHER" id="PTHR23389">
    <property type="entry name" value="CHROMOSOME TRANSMISSION FIDELITY FACTOR 18"/>
    <property type="match status" value="1"/>
</dbReference>
<evidence type="ECO:0000256" key="7">
    <source>
        <dbReference type="ARBA" id="ARBA00022763"/>
    </source>
</evidence>
<evidence type="ECO:0000256" key="2">
    <source>
        <dbReference type="ARBA" id="ARBA00012722"/>
    </source>
</evidence>
<dbReference type="eggNOG" id="COG0272">
    <property type="taxonomic scope" value="Bacteria"/>
</dbReference>
<evidence type="ECO:0000256" key="4">
    <source>
        <dbReference type="ARBA" id="ARBA00022598"/>
    </source>
</evidence>
<dbReference type="InterPro" id="IPR013839">
    <property type="entry name" value="DNAligase_adenylation"/>
</dbReference>
<dbReference type="FunFam" id="2.40.50.140:FF:000012">
    <property type="entry name" value="DNA ligase"/>
    <property type="match status" value="1"/>
</dbReference>
<dbReference type="GO" id="GO:0046872">
    <property type="term" value="F:metal ion binding"/>
    <property type="evidence" value="ECO:0007669"/>
    <property type="project" value="UniProtKB-KW"/>
</dbReference>
<dbReference type="PROSITE" id="PS50172">
    <property type="entry name" value="BRCT"/>
    <property type="match status" value="1"/>
</dbReference>